<organism evidence="7 8">
    <name type="scientific">Clostridium intestinale DSM 6191</name>
    <dbReference type="NCBI Taxonomy" id="1121320"/>
    <lineage>
        <taxon>Bacteria</taxon>
        <taxon>Bacillati</taxon>
        <taxon>Bacillota</taxon>
        <taxon>Clostridia</taxon>
        <taxon>Eubacteriales</taxon>
        <taxon>Clostridiaceae</taxon>
        <taxon>Clostridium</taxon>
    </lineage>
</organism>
<dbReference type="PANTHER" id="PTHR34220">
    <property type="entry name" value="SENSOR HISTIDINE KINASE YPDA"/>
    <property type="match status" value="1"/>
</dbReference>
<evidence type="ECO:0000313" key="8">
    <source>
        <dbReference type="Proteomes" id="UP000184241"/>
    </source>
</evidence>
<dbReference type="InterPro" id="IPR036890">
    <property type="entry name" value="HATPase_C_sf"/>
</dbReference>
<dbReference type="PROSITE" id="PS50885">
    <property type="entry name" value="HAMP"/>
    <property type="match status" value="1"/>
</dbReference>
<evidence type="ECO:0000256" key="1">
    <source>
        <dbReference type="ARBA" id="ARBA00004370"/>
    </source>
</evidence>
<keyword evidence="5" id="KW-0812">Transmembrane</keyword>
<dbReference type="SUPFAM" id="SSF158472">
    <property type="entry name" value="HAMP domain-like"/>
    <property type="match status" value="1"/>
</dbReference>
<evidence type="ECO:0000256" key="3">
    <source>
        <dbReference type="ARBA" id="ARBA00022679"/>
    </source>
</evidence>
<dbReference type="PANTHER" id="PTHR34220:SF7">
    <property type="entry name" value="SENSOR HISTIDINE KINASE YPDA"/>
    <property type="match status" value="1"/>
</dbReference>
<dbReference type="CDD" id="cd06225">
    <property type="entry name" value="HAMP"/>
    <property type="match status" value="1"/>
</dbReference>
<reference evidence="7 8" key="1">
    <citation type="submission" date="2016-11" db="EMBL/GenBank/DDBJ databases">
        <authorList>
            <person name="Jaros S."/>
            <person name="Januszkiewicz K."/>
            <person name="Wedrychowicz H."/>
        </authorList>
    </citation>
    <scope>NUCLEOTIDE SEQUENCE [LARGE SCALE GENOMIC DNA]</scope>
    <source>
        <strain evidence="7 8">DSM 6191</strain>
    </source>
</reference>
<dbReference type="GO" id="GO:0016020">
    <property type="term" value="C:membrane"/>
    <property type="evidence" value="ECO:0007669"/>
    <property type="project" value="UniProtKB-SubCell"/>
</dbReference>
<accession>A0A1M5ZRL7</accession>
<protein>
    <submittedName>
        <fullName evidence="7">Two-component system, sensor histidine kinase YesM</fullName>
    </submittedName>
</protein>
<dbReference type="Proteomes" id="UP000184241">
    <property type="component" value="Unassembled WGS sequence"/>
</dbReference>
<dbReference type="InterPro" id="IPR050640">
    <property type="entry name" value="Bact_2-comp_sensor_kinase"/>
</dbReference>
<sequence length="580" mass="66863">MKNQTFRKKLQTTFLIVGVIPLLILAIYNFIFEVRYSTKSIEKYTESNIKLTANLLDDNMNNFFNIVNFIAQNEEVRKIANKNDEYVDRNERFEDTQKMYTIINGITAAQALKIPIHIVNKNGMSRFSTTNYYKPIYSDERGNFFDTLAKNEGKVVKQIHRRVDGENAQDIVMVIGEAIKNKDSGEIIGYVVADIYDSYYDNILNNISFVENSNIYLLDEKGYIVTDKLLKNQTGFRFNEEYLKKMNKENGDLSININNEKYKAYYTTSKSNNVKVIQTIPSNYFFTEAFKNIEIFMIIILFVAIIGYVLSRILSNKISKPIHEISLQMKEVELGNRDVYVDFNSNDETGLLVKRFNNMIKEINRLIEEDYKKQILIQQTEFKALKAQINPHFLYNALNSISWMARLGLNNEVEDMTNALSKFFRYSISNTGEIVDVKQEIEQINNYLKIQKNRYRDKLSISIEVSEEILNLKILKLILQPLVENAIIHGLEPKIDSGTLIIKGFIKDGLLIFKIIDDGIGFGQSKHNGEGIGISNVNKRIKIYYGKNYGVTYSNINGLTEALIRIPKDGGVNNDKNHNS</sequence>
<dbReference type="SMART" id="SM00387">
    <property type="entry name" value="HATPase_c"/>
    <property type="match status" value="1"/>
</dbReference>
<keyword evidence="4 7" id="KW-0418">Kinase</keyword>
<dbReference type="Gene3D" id="6.10.340.10">
    <property type="match status" value="1"/>
</dbReference>
<dbReference type="Gene3D" id="3.30.565.10">
    <property type="entry name" value="Histidine kinase-like ATPase, C-terminal domain"/>
    <property type="match status" value="1"/>
</dbReference>
<gene>
    <name evidence="7" type="ORF">SAMN02745941_03306</name>
</gene>
<dbReference type="SMART" id="SM00304">
    <property type="entry name" value="HAMP"/>
    <property type="match status" value="1"/>
</dbReference>
<evidence type="ECO:0000256" key="4">
    <source>
        <dbReference type="ARBA" id="ARBA00022777"/>
    </source>
</evidence>
<keyword evidence="5" id="KW-0472">Membrane</keyword>
<feature type="domain" description="HAMP" evidence="6">
    <location>
        <begin position="316"/>
        <end position="368"/>
    </location>
</feature>
<dbReference type="Pfam" id="PF00672">
    <property type="entry name" value="HAMP"/>
    <property type="match status" value="1"/>
</dbReference>
<dbReference type="SUPFAM" id="SSF55874">
    <property type="entry name" value="ATPase domain of HSP90 chaperone/DNA topoisomerase II/histidine kinase"/>
    <property type="match status" value="1"/>
</dbReference>
<dbReference type="Pfam" id="PF06580">
    <property type="entry name" value="His_kinase"/>
    <property type="match status" value="1"/>
</dbReference>
<dbReference type="InterPro" id="IPR003660">
    <property type="entry name" value="HAMP_dom"/>
</dbReference>
<feature type="transmembrane region" description="Helical" evidence="5">
    <location>
        <begin position="12"/>
        <end position="31"/>
    </location>
</feature>
<keyword evidence="3" id="KW-0808">Transferase</keyword>
<evidence type="ECO:0000313" key="7">
    <source>
        <dbReference type="EMBL" id="SHI26864.1"/>
    </source>
</evidence>
<name>A0A1M5ZRL7_9CLOT</name>
<evidence type="ECO:0000259" key="6">
    <source>
        <dbReference type="PROSITE" id="PS50885"/>
    </source>
</evidence>
<dbReference type="Gene3D" id="3.30.450.20">
    <property type="entry name" value="PAS domain"/>
    <property type="match status" value="1"/>
</dbReference>
<dbReference type="AlphaFoldDB" id="A0A1M5ZRL7"/>
<keyword evidence="2" id="KW-0597">Phosphoprotein</keyword>
<evidence type="ECO:0000256" key="5">
    <source>
        <dbReference type="SAM" id="Phobius"/>
    </source>
</evidence>
<keyword evidence="5" id="KW-1133">Transmembrane helix</keyword>
<dbReference type="EMBL" id="FQXU01000010">
    <property type="protein sequence ID" value="SHI26864.1"/>
    <property type="molecule type" value="Genomic_DNA"/>
</dbReference>
<comment type="subcellular location">
    <subcellularLocation>
        <location evidence="1">Membrane</location>
    </subcellularLocation>
</comment>
<dbReference type="InterPro" id="IPR003594">
    <property type="entry name" value="HATPase_dom"/>
</dbReference>
<dbReference type="InterPro" id="IPR010559">
    <property type="entry name" value="Sig_transdc_His_kin_internal"/>
</dbReference>
<proteinExistence type="predicted"/>
<dbReference type="GO" id="GO:0000155">
    <property type="term" value="F:phosphorelay sensor kinase activity"/>
    <property type="evidence" value="ECO:0007669"/>
    <property type="project" value="InterPro"/>
</dbReference>
<evidence type="ECO:0000256" key="2">
    <source>
        <dbReference type="ARBA" id="ARBA00022553"/>
    </source>
</evidence>
<dbReference type="RefSeq" id="WP_073021244.1">
    <property type="nucleotide sequence ID" value="NZ_FQXU01000010.1"/>
</dbReference>
<feature type="transmembrane region" description="Helical" evidence="5">
    <location>
        <begin position="295"/>
        <end position="314"/>
    </location>
</feature>
<dbReference type="CDD" id="cd18773">
    <property type="entry name" value="PDC1_HK_sensor"/>
    <property type="match status" value="1"/>
</dbReference>